<evidence type="ECO:0000256" key="2">
    <source>
        <dbReference type="ARBA" id="ARBA00012239"/>
    </source>
</evidence>
<dbReference type="NCBIfam" id="TIGR01979">
    <property type="entry name" value="sufS"/>
    <property type="match status" value="1"/>
</dbReference>
<keyword evidence="8" id="KW-1185">Reference proteome</keyword>
<dbReference type="CDD" id="cd06453">
    <property type="entry name" value="SufS_like"/>
    <property type="match status" value="1"/>
</dbReference>
<dbReference type="EC" id="2.8.1.7" evidence="2"/>
<keyword evidence="3" id="KW-0808">Transferase</keyword>
<evidence type="ECO:0000256" key="4">
    <source>
        <dbReference type="ARBA" id="ARBA00022898"/>
    </source>
</evidence>
<comment type="cofactor">
    <cofactor evidence="1">
        <name>pyridoxal 5'-phosphate</name>
        <dbReference type="ChEBI" id="CHEBI:597326"/>
    </cofactor>
</comment>
<accession>A0A5D2A3K5</accession>
<dbReference type="InterPro" id="IPR015421">
    <property type="entry name" value="PyrdxlP-dep_Trfase_major"/>
</dbReference>
<dbReference type="AlphaFoldDB" id="A0A5D2A3K5"/>
<evidence type="ECO:0000256" key="1">
    <source>
        <dbReference type="ARBA" id="ARBA00001933"/>
    </source>
</evidence>
<evidence type="ECO:0000313" key="8">
    <source>
        <dbReference type="Proteomes" id="UP000323506"/>
    </source>
</evidence>
<gene>
    <name evidence="7" type="ORF">ES288_D13G268600v1</name>
</gene>
<sequence>MVNTNTDKQGQPLTKFCSCIDEQKEPTMEGLVVKLPSFPFLSPNISSSSSSSTFRLGFRRFSASISAAVNEGFVSLGQLTRPDFPILHQEVNGSKLVYLDNAATSQKPTAVLKSLQNYYEAYNSNVHRGIHYLSAKATDEYELARKKVAAFINASDSAEIVFTRNATEAINLVAYSWGLSNLKPRDEIILTIAEHHSAIVPWQIVAQKTGAILKFVSLDENEVPDVEKLREMISTSTKLVVVHHVSNVLGSVLPIEDIVIWAHAVGAKVLVDACQSVPHMVVDVQGLDADFLVASSHKMCGPTGIGFLFGKSNLLLTMPPFLGGGEMISDVFLDHSTYAEPPSRFEAGTPAIGEAIGLGAAIDYLSGIGMQKIHDYEMELANYLFEKLCSVPNIRIYGPKPSDDVHRAALCSFNIENIHPTDIATFLDQQHGVAIRSGHHCAQPLHRHLGVNASARASLHFYNTEEDVDNFIQSLKDTVSFFNSFK</sequence>
<dbReference type="SUPFAM" id="SSF53383">
    <property type="entry name" value="PLP-dependent transferases"/>
    <property type="match status" value="1"/>
</dbReference>
<dbReference type="InterPro" id="IPR010970">
    <property type="entry name" value="Cys_dSase_SufS"/>
</dbReference>
<dbReference type="PANTHER" id="PTHR43586">
    <property type="entry name" value="CYSTEINE DESULFURASE"/>
    <property type="match status" value="1"/>
</dbReference>
<evidence type="ECO:0000256" key="3">
    <source>
        <dbReference type="ARBA" id="ARBA00022679"/>
    </source>
</evidence>
<dbReference type="PANTHER" id="PTHR43586:SF8">
    <property type="entry name" value="CYSTEINE DESULFURASE 1, CHLOROPLASTIC"/>
    <property type="match status" value="1"/>
</dbReference>
<organism evidence="7 8">
    <name type="scientific">Gossypium darwinii</name>
    <name type="common">Darwin's cotton</name>
    <name type="synonym">Gossypium barbadense var. darwinii</name>
    <dbReference type="NCBI Taxonomy" id="34276"/>
    <lineage>
        <taxon>Eukaryota</taxon>
        <taxon>Viridiplantae</taxon>
        <taxon>Streptophyta</taxon>
        <taxon>Embryophyta</taxon>
        <taxon>Tracheophyta</taxon>
        <taxon>Spermatophyta</taxon>
        <taxon>Magnoliopsida</taxon>
        <taxon>eudicotyledons</taxon>
        <taxon>Gunneridae</taxon>
        <taxon>Pentapetalae</taxon>
        <taxon>rosids</taxon>
        <taxon>malvids</taxon>
        <taxon>Malvales</taxon>
        <taxon>Malvaceae</taxon>
        <taxon>Malvoideae</taxon>
        <taxon>Gossypium</taxon>
    </lineage>
</organism>
<dbReference type="Gene3D" id="3.90.1150.10">
    <property type="entry name" value="Aspartate Aminotransferase, domain 1"/>
    <property type="match status" value="1"/>
</dbReference>
<dbReference type="InterPro" id="IPR015424">
    <property type="entry name" value="PyrdxlP-dep_Trfase"/>
</dbReference>
<dbReference type="Proteomes" id="UP000323506">
    <property type="component" value="Chromosome D13"/>
</dbReference>
<dbReference type="GO" id="GO:0031071">
    <property type="term" value="F:cysteine desulfurase activity"/>
    <property type="evidence" value="ECO:0007669"/>
    <property type="project" value="UniProtKB-EC"/>
</dbReference>
<dbReference type="Gene3D" id="3.40.640.10">
    <property type="entry name" value="Type I PLP-dependent aspartate aminotransferase-like (Major domain)"/>
    <property type="match status" value="1"/>
</dbReference>
<dbReference type="InterPro" id="IPR000192">
    <property type="entry name" value="Aminotrans_V_dom"/>
</dbReference>
<reference evidence="7 8" key="1">
    <citation type="submission" date="2019-06" db="EMBL/GenBank/DDBJ databases">
        <title>WGS assembly of Gossypium darwinii.</title>
        <authorList>
            <person name="Chen Z.J."/>
            <person name="Sreedasyam A."/>
            <person name="Ando A."/>
            <person name="Song Q."/>
            <person name="De L."/>
            <person name="Hulse-Kemp A."/>
            <person name="Ding M."/>
            <person name="Ye W."/>
            <person name="Kirkbride R."/>
            <person name="Jenkins J."/>
            <person name="Plott C."/>
            <person name="Lovell J."/>
            <person name="Lin Y.-M."/>
            <person name="Vaughn R."/>
            <person name="Liu B."/>
            <person name="Li W."/>
            <person name="Simpson S."/>
            <person name="Scheffler B."/>
            <person name="Saski C."/>
            <person name="Grover C."/>
            <person name="Hu G."/>
            <person name="Conover J."/>
            <person name="Carlson J."/>
            <person name="Shu S."/>
            <person name="Boston L."/>
            <person name="Williams M."/>
            <person name="Peterson D."/>
            <person name="Mcgee K."/>
            <person name="Jones D."/>
            <person name="Wendel J."/>
            <person name="Stelly D."/>
            <person name="Grimwood J."/>
            <person name="Schmutz J."/>
        </authorList>
    </citation>
    <scope>NUCLEOTIDE SEQUENCE [LARGE SCALE GENOMIC DNA]</scope>
    <source>
        <strain evidence="7">1808015.09</strain>
    </source>
</reference>
<dbReference type="Pfam" id="PF00266">
    <property type="entry name" value="Aminotran_5"/>
    <property type="match status" value="1"/>
</dbReference>
<dbReference type="GO" id="GO:0030170">
    <property type="term" value="F:pyridoxal phosphate binding"/>
    <property type="evidence" value="ECO:0007669"/>
    <property type="project" value="InterPro"/>
</dbReference>
<dbReference type="EMBL" id="CM017713">
    <property type="protein sequence ID" value="TYG38989.1"/>
    <property type="molecule type" value="Genomic_DNA"/>
</dbReference>
<name>A0A5D2A3K5_GOSDA</name>
<dbReference type="GO" id="GO:0006534">
    <property type="term" value="P:cysteine metabolic process"/>
    <property type="evidence" value="ECO:0007669"/>
    <property type="project" value="InterPro"/>
</dbReference>
<proteinExistence type="predicted"/>
<evidence type="ECO:0000313" key="7">
    <source>
        <dbReference type="EMBL" id="TYG38989.1"/>
    </source>
</evidence>
<evidence type="ECO:0000256" key="5">
    <source>
        <dbReference type="ARBA" id="ARBA00050776"/>
    </source>
</evidence>
<dbReference type="InterPro" id="IPR015422">
    <property type="entry name" value="PyrdxlP-dep_Trfase_small"/>
</dbReference>
<feature type="domain" description="Aminotransferase class V" evidence="6">
    <location>
        <begin position="97"/>
        <end position="471"/>
    </location>
</feature>
<evidence type="ECO:0000259" key="6">
    <source>
        <dbReference type="Pfam" id="PF00266"/>
    </source>
</evidence>
<comment type="catalytic activity">
    <reaction evidence="5">
        <text>(sulfur carrier)-H + L-cysteine = (sulfur carrier)-SH + L-alanine</text>
        <dbReference type="Rhea" id="RHEA:43892"/>
        <dbReference type="Rhea" id="RHEA-COMP:14737"/>
        <dbReference type="Rhea" id="RHEA-COMP:14739"/>
        <dbReference type="ChEBI" id="CHEBI:29917"/>
        <dbReference type="ChEBI" id="CHEBI:35235"/>
        <dbReference type="ChEBI" id="CHEBI:57972"/>
        <dbReference type="ChEBI" id="CHEBI:64428"/>
        <dbReference type="EC" id="2.8.1.7"/>
    </reaction>
</comment>
<keyword evidence="4" id="KW-0663">Pyridoxal phosphate</keyword>
<protein>
    <recommendedName>
        <fullName evidence="2">cysteine desulfurase</fullName>
        <ecNumber evidence="2">2.8.1.7</ecNumber>
    </recommendedName>
</protein>